<dbReference type="EMBL" id="JANQDX010000017">
    <property type="protein sequence ID" value="KAL0907578.1"/>
    <property type="molecule type" value="Genomic_DNA"/>
</dbReference>
<dbReference type="PANTHER" id="PTHR48061:SF2">
    <property type="entry name" value="RECEPTOR LIKE PROTEIN 30-LIKE"/>
    <property type="match status" value="1"/>
</dbReference>
<evidence type="ECO:0000313" key="12">
    <source>
        <dbReference type="Proteomes" id="UP001552299"/>
    </source>
</evidence>
<feature type="chain" id="PRO_5044819523" description="Leucine-rich repeat-containing N-terminal plant-type domain-containing protein" evidence="9">
    <location>
        <begin position="28"/>
        <end position="221"/>
    </location>
</feature>
<evidence type="ECO:0000256" key="2">
    <source>
        <dbReference type="ARBA" id="ARBA00022614"/>
    </source>
</evidence>
<keyword evidence="12" id="KW-1185">Reference proteome</keyword>
<feature type="signal peptide" evidence="9">
    <location>
        <begin position="1"/>
        <end position="27"/>
    </location>
</feature>
<evidence type="ECO:0000256" key="6">
    <source>
        <dbReference type="ARBA" id="ARBA00022989"/>
    </source>
</evidence>
<keyword evidence="3" id="KW-0812">Transmembrane</keyword>
<dbReference type="PANTHER" id="PTHR48061">
    <property type="entry name" value="LEUCINE-RICH REPEAT RECEPTOR PROTEIN KINASE EMS1-LIKE-RELATED"/>
    <property type="match status" value="1"/>
</dbReference>
<dbReference type="Gene3D" id="3.80.10.10">
    <property type="entry name" value="Ribonuclease Inhibitor"/>
    <property type="match status" value="1"/>
</dbReference>
<dbReference type="InterPro" id="IPR032675">
    <property type="entry name" value="LRR_dom_sf"/>
</dbReference>
<evidence type="ECO:0000256" key="4">
    <source>
        <dbReference type="ARBA" id="ARBA00022729"/>
    </source>
</evidence>
<keyword evidence="4 9" id="KW-0732">Signal</keyword>
<evidence type="ECO:0000259" key="10">
    <source>
        <dbReference type="Pfam" id="PF08263"/>
    </source>
</evidence>
<dbReference type="AlphaFoldDB" id="A0ABD0U5H5"/>
<dbReference type="InterPro" id="IPR013210">
    <property type="entry name" value="LRR_N_plant-typ"/>
</dbReference>
<keyword evidence="5" id="KW-0677">Repeat</keyword>
<dbReference type="Pfam" id="PF08263">
    <property type="entry name" value="LRRNT_2"/>
    <property type="match status" value="1"/>
</dbReference>
<keyword evidence="7" id="KW-0472">Membrane</keyword>
<feature type="domain" description="Leucine-rich repeat-containing N-terminal plant-type" evidence="10">
    <location>
        <begin position="35"/>
        <end position="69"/>
    </location>
</feature>
<keyword evidence="6" id="KW-1133">Transmembrane helix</keyword>
<protein>
    <recommendedName>
        <fullName evidence="10">Leucine-rich repeat-containing N-terminal plant-type domain-containing protein</fullName>
    </recommendedName>
</protein>
<dbReference type="SUPFAM" id="SSF52058">
    <property type="entry name" value="L domain-like"/>
    <property type="match status" value="1"/>
</dbReference>
<evidence type="ECO:0000313" key="11">
    <source>
        <dbReference type="EMBL" id="KAL0907578.1"/>
    </source>
</evidence>
<comment type="caution">
    <text evidence="11">The sequence shown here is derived from an EMBL/GenBank/DDBJ whole genome shotgun (WGS) entry which is preliminary data.</text>
</comment>
<reference evidence="11 12" key="1">
    <citation type="journal article" date="2024" name="Plant Biotechnol. J.">
        <title>Dendrobium thyrsiflorum genome and its molecular insights into genes involved in important horticultural traits.</title>
        <authorList>
            <person name="Chen B."/>
            <person name="Wang J.Y."/>
            <person name="Zheng P.J."/>
            <person name="Li K.L."/>
            <person name="Liang Y.M."/>
            <person name="Chen X.F."/>
            <person name="Zhang C."/>
            <person name="Zhao X."/>
            <person name="He X."/>
            <person name="Zhang G.Q."/>
            <person name="Liu Z.J."/>
            <person name="Xu Q."/>
        </authorList>
    </citation>
    <scope>NUCLEOTIDE SEQUENCE [LARGE SCALE GENOMIC DNA]</scope>
    <source>
        <strain evidence="11">GZMU011</strain>
    </source>
</reference>
<gene>
    <name evidence="11" type="ORF">M5K25_021995</name>
</gene>
<keyword evidence="8" id="KW-0325">Glycoprotein</keyword>
<evidence type="ECO:0000256" key="8">
    <source>
        <dbReference type="ARBA" id="ARBA00023180"/>
    </source>
</evidence>
<comment type="subcellular location">
    <subcellularLocation>
        <location evidence="1">Membrane</location>
        <topology evidence="1">Single-pass type I membrane protein</topology>
    </subcellularLocation>
</comment>
<dbReference type="Proteomes" id="UP001552299">
    <property type="component" value="Unassembled WGS sequence"/>
</dbReference>
<evidence type="ECO:0000256" key="7">
    <source>
        <dbReference type="ARBA" id="ARBA00023136"/>
    </source>
</evidence>
<name>A0ABD0U5H5_DENTH</name>
<evidence type="ECO:0000256" key="1">
    <source>
        <dbReference type="ARBA" id="ARBA00004479"/>
    </source>
</evidence>
<evidence type="ECO:0000256" key="3">
    <source>
        <dbReference type="ARBA" id="ARBA00022692"/>
    </source>
</evidence>
<evidence type="ECO:0000256" key="9">
    <source>
        <dbReference type="SAM" id="SignalP"/>
    </source>
</evidence>
<evidence type="ECO:0000256" key="5">
    <source>
        <dbReference type="ARBA" id="ARBA00022737"/>
    </source>
</evidence>
<keyword evidence="2" id="KW-0433">Leucine-rich repeat</keyword>
<dbReference type="InterPro" id="IPR046956">
    <property type="entry name" value="RLP23-like"/>
</dbReference>
<proteinExistence type="predicted"/>
<dbReference type="GO" id="GO:0016020">
    <property type="term" value="C:membrane"/>
    <property type="evidence" value="ECO:0007669"/>
    <property type="project" value="UniProtKB-SubCell"/>
</dbReference>
<organism evidence="11 12">
    <name type="scientific">Dendrobium thyrsiflorum</name>
    <name type="common">Pinecone-like raceme dendrobium</name>
    <name type="synonym">Orchid</name>
    <dbReference type="NCBI Taxonomy" id="117978"/>
    <lineage>
        <taxon>Eukaryota</taxon>
        <taxon>Viridiplantae</taxon>
        <taxon>Streptophyta</taxon>
        <taxon>Embryophyta</taxon>
        <taxon>Tracheophyta</taxon>
        <taxon>Spermatophyta</taxon>
        <taxon>Magnoliopsida</taxon>
        <taxon>Liliopsida</taxon>
        <taxon>Asparagales</taxon>
        <taxon>Orchidaceae</taxon>
        <taxon>Epidendroideae</taxon>
        <taxon>Malaxideae</taxon>
        <taxon>Dendrobiinae</taxon>
        <taxon>Dendrobium</taxon>
    </lineage>
</organism>
<sequence length="221" mass="24528">MELFHFKFTVFLLVLLFWEFFLINCDAVGRCLEAENSTLLQLKKGFTTEKLESWLPGTDCCGWVGVTCDEYGRITGLDLGFRYITGTIDPSLFNRTSLRTPTFSGNNFNGIPIPNSGWDKLLNLSSLDLYNAGFAGNVPASISRLTKLSFLDLTCNSKHSLAINPMILQNMSSLKELILDNVNVSSYRDEWCGVLVNSIPVLELLSINSTSDGSEKMAGDK</sequence>
<accession>A0ABD0U5H5</accession>